<dbReference type="AlphaFoldDB" id="A0A7T9DJA1"/>
<keyword evidence="2 4" id="KW-0689">Ribosomal protein</keyword>
<dbReference type="Proteomes" id="UP000596004">
    <property type="component" value="Chromosome"/>
</dbReference>
<keyword evidence="3 4" id="KW-0687">Ribonucleoprotein</keyword>
<evidence type="ECO:0000256" key="3">
    <source>
        <dbReference type="ARBA" id="ARBA00023274"/>
    </source>
</evidence>
<evidence type="ECO:0000313" key="5">
    <source>
        <dbReference type="EMBL" id="QQR92307.1"/>
    </source>
</evidence>
<dbReference type="SUPFAM" id="SSF50447">
    <property type="entry name" value="Translation proteins"/>
    <property type="match status" value="1"/>
</dbReference>
<dbReference type="NCBIfam" id="NF003326">
    <property type="entry name" value="PRK04337.1"/>
    <property type="match status" value="1"/>
</dbReference>
<accession>A0A7T9DJA1</accession>
<dbReference type="Pfam" id="PF01247">
    <property type="entry name" value="Ribosomal_L35Ae"/>
    <property type="match status" value="1"/>
</dbReference>
<dbReference type="Gene3D" id="2.40.10.190">
    <property type="entry name" value="translation elongation factor selb, chain A, domain 4"/>
    <property type="match status" value="1"/>
</dbReference>
<evidence type="ECO:0000256" key="2">
    <source>
        <dbReference type="ARBA" id="ARBA00022980"/>
    </source>
</evidence>
<dbReference type="InterPro" id="IPR009000">
    <property type="entry name" value="Transl_B-barrel_sf"/>
</dbReference>
<dbReference type="HAMAP" id="MF_00573">
    <property type="entry name" value="Ribosomal_eL33"/>
    <property type="match status" value="1"/>
</dbReference>
<name>A0A7T9DJA1_9ARCH</name>
<dbReference type="GO" id="GO:1990904">
    <property type="term" value="C:ribonucleoprotein complex"/>
    <property type="evidence" value="ECO:0007669"/>
    <property type="project" value="UniProtKB-KW"/>
</dbReference>
<organism evidence="5">
    <name type="scientific">Candidatus Iainarchaeum sp</name>
    <dbReference type="NCBI Taxonomy" id="3101447"/>
    <lineage>
        <taxon>Archaea</taxon>
        <taxon>Candidatus Iainarchaeota</taxon>
        <taxon>Candidatus Iainarchaeia</taxon>
        <taxon>Candidatus Iainarchaeales</taxon>
        <taxon>Candidatus Iainarchaeaceae</taxon>
        <taxon>Candidatus Iainarchaeum</taxon>
    </lineage>
</organism>
<reference evidence="5" key="1">
    <citation type="submission" date="2020-11" db="EMBL/GenBank/DDBJ databases">
        <title>Connecting structure to function with the recovery of over 1000 high-quality activated sludge metagenome-assembled genomes encoding full-length rRNA genes using long-read sequencing.</title>
        <authorList>
            <person name="Singleton C.M."/>
            <person name="Petriglieri F."/>
            <person name="Kristensen J.M."/>
            <person name="Kirkegaard R.H."/>
            <person name="Michaelsen T.Y."/>
            <person name="Andersen M.H."/>
            <person name="Karst S.M."/>
            <person name="Dueholm M.S."/>
            <person name="Nielsen P.H."/>
            <person name="Albertsen M."/>
        </authorList>
    </citation>
    <scope>NUCLEOTIDE SEQUENCE</scope>
    <source>
        <strain evidence="5">Fred_18-Q3-R57-64_BAT3C.431</strain>
    </source>
</reference>
<dbReference type="GO" id="GO:0005840">
    <property type="term" value="C:ribosome"/>
    <property type="evidence" value="ECO:0007669"/>
    <property type="project" value="UniProtKB-KW"/>
</dbReference>
<sequence>MNGVIKNYRRGKNTQHENQYVIEVDGVETKAQASGLTGKKVTWVSVGNTKIVGKVMAPHGSSGAVRAKFLKGLPGQAIGQRVSVQ</sequence>
<evidence type="ECO:0000256" key="1">
    <source>
        <dbReference type="ARBA" id="ARBA00009269"/>
    </source>
</evidence>
<dbReference type="InterPro" id="IPR001780">
    <property type="entry name" value="Ribosomal_eL33"/>
</dbReference>
<gene>
    <name evidence="4" type="primary">rpl35ae</name>
    <name evidence="5" type="ORF">IPJ89_04075</name>
</gene>
<dbReference type="GO" id="GO:0006412">
    <property type="term" value="P:translation"/>
    <property type="evidence" value="ECO:0007669"/>
    <property type="project" value="UniProtKB-UniRule"/>
</dbReference>
<dbReference type="GO" id="GO:0003735">
    <property type="term" value="F:structural constituent of ribosome"/>
    <property type="evidence" value="ECO:0007669"/>
    <property type="project" value="InterPro"/>
</dbReference>
<proteinExistence type="inferred from homology"/>
<comment type="similarity">
    <text evidence="1 4">Belongs to the eukaryotic ribosomal protein eL33 family.</text>
</comment>
<protein>
    <recommendedName>
        <fullName evidence="4">Large ribosomal subunit protein eL33</fullName>
    </recommendedName>
</protein>
<dbReference type="PANTHER" id="PTHR10902">
    <property type="entry name" value="60S RIBOSOMAL PROTEIN L35A"/>
    <property type="match status" value="1"/>
</dbReference>
<dbReference type="InterPro" id="IPR038661">
    <property type="entry name" value="Ribosomal_eL33_sf"/>
</dbReference>
<evidence type="ECO:0000256" key="4">
    <source>
        <dbReference type="HAMAP-Rule" id="MF_00573"/>
    </source>
</evidence>
<dbReference type="EMBL" id="CP064981">
    <property type="protein sequence ID" value="QQR92307.1"/>
    <property type="molecule type" value="Genomic_DNA"/>
</dbReference>